<dbReference type="Proteomes" id="UP000092600">
    <property type="component" value="Unassembled WGS sequence"/>
</dbReference>
<dbReference type="InterPro" id="IPR039265">
    <property type="entry name" value="DIR1-like"/>
</dbReference>
<feature type="chain" id="PRO_5044554486" evidence="1">
    <location>
        <begin position="26"/>
        <end position="103"/>
    </location>
</feature>
<dbReference type="OrthoDB" id="643149at2759"/>
<dbReference type="GO" id="GO:0009627">
    <property type="term" value="P:systemic acquired resistance"/>
    <property type="evidence" value="ECO:0007669"/>
    <property type="project" value="InterPro"/>
</dbReference>
<dbReference type="Proteomes" id="UP000515123">
    <property type="component" value="Linkage group 1"/>
</dbReference>
<dbReference type="Gramene" id="Aco017344.1.mrna1">
    <property type="protein sequence ID" value="Aco017344.1.mrna1.cds1"/>
    <property type="gene ID" value="Aco017344.1.path1"/>
</dbReference>
<dbReference type="PANTHER" id="PTHR33122">
    <property type="entry name" value="LIPID BINDING PROTEIN-RELATED"/>
    <property type="match status" value="1"/>
</dbReference>
<dbReference type="RefSeq" id="XP_020086640.1">
    <property type="nucleotide sequence ID" value="XM_020231051.1"/>
</dbReference>
<dbReference type="STRING" id="4615.A0A199UT47"/>
<keyword evidence="5" id="KW-1185">Reference proteome</keyword>
<dbReference type="SMART" id="SM00499">
    <property type="entry name" value="AAI"/>
    <property type="match status" value="1"/>
</dbReference>
<dbReference type="SUPFAM" id="SSF47699">
    <property type="entry name" value="Bifunctional inhibitor/lipid-transfer protein/seed storage 2S albumin"/>
    <property type="match status" value="1"/>
</dbReference>
<reference evidence="3 4" key="1">
    <citation type="journal article" date="2016" name="DNA Res.">
        <title>The draft genome of MD-2 pineapple using hybrid error correction of long reads.</title>
        <authorList>
            <person name="Redwan R.M."/>
            <person name="Saidin A."/>
            <person name="Kumar S.V."/>
        </authorList>
    </citation>
    <scope>NUCLEOTIDE SEQUENCE [LARGE SCALE GENOMIC DNA]</scope>
    <source>
        <strain evidence="4">cv. MD2</strain>
        <tissue evidence="3">Leaf</tissue>
    </source>
</reference>
<accession>A0A199UT47</accession>
<dbReference type="InterPro" id="IPR016140">
    <property type="entry name" value="Bifunc_inhib/LTP/seed_store"/>
</dbReference>
<evidence type="ECO:0000256" key="1">
    <source>
        <dbReference type="SAM" id="SignalP"/>
    </source>
</evidence>
<reference evidence="6" key="2">
    <citation type="submission" date="2025-04" db="UniProtKB">
        <authorList>
            <consortium name="RefSeq"/>
        </authorList>
    </citation>
    <scope>IDENTIFICATION</scope>
    <source>
        <tissue evidence="6">Leaf</tissue>
    </source>
</reference>
<dbReference type="Gene3D" id="1.10.110.10">
    <property type="entry name" value="Plant lipid-transfer and hydrophobic proteins"/>
    <property type="match status" value="1"/>
</dbReference>
<proteinExistence type="predicted"/>
<gene>
    <name evidence="6" type="primary">LOC109709016</name>
    <name evidence="3" type="ORF">ACMD2_27415</name>
</gene>
<dbReference type="GO" id="GO:0005504">
    <property type="term" value="F:fatty acid binding"/>
    <property type="evidence" value="ECO:0007669"/>
    <property type="project" value="InterPro"/>
</dbReference>
<evidence type="ECO:0000313" key="5">
    <source>
        <dbReference type="Proteomes" id="UP000515123"/>
    </source>
</evidence>
<dbReference type="EMBL" id="LSRQ01005217">
    <property type="protein sequence ID" value="OAY67934.1"/>
    <property type="molecule type" value="Genomic_DNA"/>
</dbReference>
<evidence type="ECO:0000259" key="2">
    <source>
        <dbReference type="SMART" id="SM00499"/>
    </source>
</evidence>
<sequence length="103" mass="10782">MEKKLRAVAIALVAMLLVVAASTEAAQGLCNMSDDGLAACKPAIAVKKPVDKPSDACCAALADADLQCLCKYKSSGMLKYFEIDANRAMQLPAKCNITAPSEC</sequence>
<dbReference type="InterPro" id="IPR036312">
    <property type="entry name" value="Bifun_inhib/LTP/seed_sf"/>
</dbReference>
<keyword evidence="1" id="KW-0732">Signal</keyword>
<organism evidence="3 4">
    <name type="scientific">Ananas comosus</name>
    <name type="common">Pineapple</name>
    <name type="synonym">Ananas ananas</name>
    <dbReference type="NCBI Taxonomy" id="4615"/>
    <lineage>
        <taxon>Eukaryota</taxon>
        <taxon>Viridiplantae</taxon>
        <taxon>Streptophyta</taxon>
        <taxon>Embryophyta</taxon>
        <taxon>Tracheophyta</taxon>
        <taxon>Spermatophyta</taxon>
        <taxon>Magnoliopsida</taxon>
        <taxon>Liliopsida</taxon>
        <taxon>Poales</taxon>
        <taxon>Bromeliaceae</taxon>
        <taxon>Bromelioideae</taxon>
        <taxon>Ananas</taxon>
    </lineage>
</organism>
<name>A0A199UT47_ANACO</name>
<dbReference type="PANTHER" id="PTHR33122:SF60">
    <property type="entry name" value="LIPID-TRANSFER PROTEIN DIR1-RELATED"/>
    <property type="match status" value="1"/>
</dbReference>
<dbReference type="AlphaFoldDB" id="A0A199UT47"/>
<feature type="signal peptide" evidence="1">
    <location>
        <begin position="1"/>
        <end position="25"/>
    </location>
</feature>
<protein>
    <submittedName>
        <fullName evidence="3 6">Lipid-transfer protein DIR1</fullName>
    </submittedName>
</protein>
<evidence type="ECO:0000313" key="3">
    <source>
        <dbReference type="EMBL" id="OAY67934.1"/>
    </source>
</evidence>
<dbReference type="GeneID" id="109709016"/>
<feature type="domain" description="Bifunctional inhibitor/plant lipid transfer protein/seed storage helical" evidence="2">
    <location>
        <begin position="30"/>
        <end position="103"/>
    </location>
</feature>
<evidence type="ECO:0000313" key="6">
    <source>
        <dbReference type="RefSeq" id="XP_020086640.1"/>
    </source>
</evidence>
<evidence type="ECO:0000313" key="4">
    <source>
        <dbReference type="Proteomes" id="UP000092600"/>
    </source>
</evidence>
<dbReference type="Pfam" id="PF14368">
    <property type="entry name" value="LTP_2"/>
    <property type="match status" value="1"/>
</dbReference>